<accession>A7EQT2</accession>
<dbReference type="AlphaFoldDB" id="A7EQT2"/>
<proteinExistence type="predicted"/>
<organism evidence="1 2">
    <name type="scientific">Sclerotinia sclerotiorum (strain ATCC 18683 / 1980 / Ss-1)</name>
    <name type="common">White mold</name>
    <name type="synonym">Whetzelinia sclerotiorum</name>
    <dbReference type="NCBI Taxonomy" id="665079"/>
    <lineage>
        <taxon>Eukaryota</taxon>
        <taxon>Fungi</taxon>
        <taxon>Dikarya</taxon>
        <taxon>Ascomycota</taxon>
        <taxon>Pezizomycotina</taxon>
        <taxon>Leotiomycetes</taxon>
        <taxon>Helotiales</taxon>
        <taxon>Sclerotiniaceae</taxon>
        <taxon>Sclerotinia</taxon>
    </lineage>
</organism>
<reference evidence="2" key="1">
    <citation type="journal article" date="2011" name="PLoS Genet.">
        <title>Genomic analysis of the necrotrophic fungal pathogens Sclerotinia sclerotiorum and Botrytis cinerea.</title>
        <authorList>
            <person name="Amselem J."/>
            <person name="Cuomo C.A."/>
            <person name="van Kan J.A."/>
            <person name="Viaud M."/>
            <person name="Benito E.P."/>
            <person name="Couloux A."/>
            <person name="Coutinho P.M."/>
            <person name="de Vries R.P."/>
            <person name="Dyer P.S."/>
            <person name="Fillinger S."/>
            <person name="Fournier E."/>
            <person name="Gout L."/>
            <person name="Hahn M."/>
            <person name="Kohn L."/>
            <person name="Lapalu N."/>
            <person name="Plummer K.M."/>
            <person name="Pradier J.M."/>
            <person name="Quevillon E."/>
            <person name="Sharon A."/>
            <person name="Simon A."/>
            <person name="ten Have A."/>
            <person name="Tudzynski B."/>
            <person name="Tudzynski P."/>
            <person name="Wincker P."/>
            <person name="Andrew M."/>
            <person name="Anthouard V."/>
            <person name="Beever R.E."/>
            <person name="Beffa R."/>
            <person name="Benoit I."/>
            <person name="Bouzid O."/>
            <person name="Brault B."/>
            <person name="Chen Z."/>
            <person name="Choquer M."/>
            <person name="Collemare J."/>
            <person name="Cotton P."/>
            <person name="Danchin E.G."/>
            <person name="Da Silva C."/>
            <person name="Gautier A."/>
            <person name="Giraud C."/>
            <person name="Giraud T."/>
            <person name="Gonzalez C."/>
            <person name="Grossetete S."/>
            <person name="Guldener U."/>
            <person name="Henrissat B."/>
            <person name="Howlett B.J."/>
            <person name="Kodira C."/>
            <person name="Kretschmer M."/>
            <person name="Lappartient A."/>
            <person name="Leroch M."/>
            <person name="Levis C."/>
            <person name="Mauceli E."/>
            <person name="Neuveglise C."/>
            <person name="Oeser B."/>
            <person name="Pearson M."/>
            <person name="Poulain J."/>
            <person name="Poussereau N."/>
            <person name="Quesneville H."/>
            <person name="Rascle C."/>
            <person name="Schumacher J."/>
            <person name="Segurens B."/>
            <person name="Sexton A."/>
            <person name="Silva E."/>
            <person name="Sirven C."/>
            <person name="Soanes D.M."/>
            <person name="Talbot N.J."/>
            <person name="Templeton M."/>
            <person name="Yandava C."/>
            <person name="Yarden O."/>
            <person name="Zeng Q."/>
            <person name="Rollins J.A."/>
            <person name="Lebrun M.H."/>
            <person name="Dickman M."/>
        </authorList>
    </citation>
    <scope>NUCLEOTIDE SEQUENCE [LARGE SCALE GENOMIC DNA]</scope>
    <source>
        <strain evidence="2">ATCC 18683 / 1980 / Ss-1</strain>
    </source>
</reference>
<dbReference type="GeneID" id="5487273"/>
<keyword evidence="2" id="KW-1185">Reference proteome</keyword>
<dbReference type="InParanoid" id="A7EQT2"/>
<evidence type="ECO:0000313" key="2">
    <source>
        <dbReference type="Proteomes" id="UP000001312"/>
    </source>
</evidence>
<dbReference type="Proteomes" id="UP000001312">
    <property type="component" value="Unassembled WGS sequence"/>
</dbReference>
<protein>
    <submittedName>
        <fullName evidence="1">Uncharacterized protein</fullName>
    </submittedName>
</protein>
<sequence length="53" mass="6477">MLLIDFNIILRVEDERKLSKKGKKHNAREGKIFRELQRSKDPIVIYFQSRFRD</sequence>
<dbReference type="RefSeq" id="XP_001591060.1">
    <property type="nucleotide sequence ID" value="XM_001591010.1"/>
</dbReference>
<gene>
    <name evidence="1" type="ORF">SS1G_07685</name>
</gene>
<name>A7EQT2_SCLS1</name>
<evidence type="ECO:0000313" key="1">
    <source>
        <dbReference type="EMBL" id="EDN91824.1"/>
    </source>
</evidence>
<dbReference type="KEGG" id="ssl:SS1G_07685"/>
<dbReference type="EMBL" id="CH476630">
    <property type="protein sequence ID" value="EDN91824.1"/>
    <property type="molecule type" value="Genomic_DNA"/>
</dbReference>